<dbReference type="InterPro" id="IPR036291">
    <property type="entry name" value="NAD(P)-bd_dom_sf"/>
</dbReference>
<evidence type="ECO:0000313" key="5">
    <source>
        <dbReference type="Proteomes" id="UP000800093"/>
    </source>
</evidence>
<dbReference type="SUPFAM" id="SSF51735">
    <property type="entry name" value="NAD(P)-binding Rossmann-fold domains"/>
    <property type="match status" value="1"/>
</dbReference>
<dbReference type="Gene3D" id="3.40.50.720">
    <property type="entry name" value="NAD(P)-binding Rossmann-like Domain"/>
    <property type="match status" value="1"/>
</dbReference>
<dbReference type="OrthoDB" id="191139at2759"/>
<evidence type="ECO:0000256" key="3">
    <source>
        <dbReference type="SAM" id="MobiDB-lite"/>
    </source>
</evidence>
<gene>
    <name evidence="4" type="ORF">CC78DRAFT_287883</name>
</gene>
<proteinExistence type="inferred from homology"/>
<reference evidence="5" key="1">
    <citation type="journal article" date="2020" name="Stud. Mycol.">
        <title>101 Dothideomycetes genomes: A test case for predicting lifestyles and emergence of pathogens.</title>
        <authorList>
            <person name="Haridas S."/>
            <person name="Albert R."/>
            <person name="Binder M."/>
            <person name="Bloem J."/>
            <person name="LaButti K."/>
            <person name="Salamov A."/>
            <person name="Andreopoulos B."/>
            <person name="Baker S."/>
            <person name="Barry K."/>
            <person name="Bills G."/>
            <person name="Bluhm B."/>
            <person name="Cannon C."/>
            <person name="Castanera R."/>
            <person name="Culley D."/>
            <person name="Daum C."/>
            <person name="Ezra D."/>
            <person name="Gonzalez J."/>
            <person name="Henrissat B."/>
            <person name="Kuo A."/>
            <person name="Liang C."/>
            <person name="Lipzen A."/>
            <person name="Lutzoni F."/>
            <person name="Magnuson J."/>
            <person name="Mondo S."/>
            <person name="Nolan M."/>
            <person name="Ohm R."/>
            <person name="Pangilinan J."/>
            <person name="Park H.-J."/>
            <person name="Ramirez L."/>
            <person name="Alfaro M."/>
            <person name="Sun H."/>
            <person name="Tritt A."/>
            <person name="Yoshinaga Y."/>
            <person name="Zwiers L.-H."/>
            <person name="Turgeon B."/>
            <person name="Goodwin S."/>
            <person name="Spatafora J."/>
            <person name="Crous P."/>
            <person name="Grigoriev I."/>
        </authorList>
    </citation>
    <scope>NUCLEOTIDE SEQUENCE [LARGE SCALE GENOMIC DNA]</scope>
    <source>
        <strain evidence="5">CBS 304.66</strain>
    </source>
</reference>
<organism evidence="4 5">
    <name type="scientific">Lojkania enalia</name>
    <dbReference type="NCBI Taxonomy" id="147567"/>
    <lineage>
        <taxon>Eukaryota</taxon>
        <taxon>Fungi</taxon>
        <taxon>Dikarya</taxon>
        <taxon>Ascomycota</taxon>
        <taxon>Pezizomycotina</taxon>
        <taxon>Dothideomycetes</taxon>
        <taxon>Pleosporomycetidae</taxon>
        <taxon>Pleosporales</taxon>
        <taxon>Pleosporales incertae sedis</taxon>
        <taxon>Lojkania</taxon>
    </lineage>
</organism>
<dbReference type="AlphaFoldDB" id="A0A9P4K5D6"/>
<dbReference type="PRINTS" id="PR00081">
    <property type="entry name" value="GDHRDH"/>
</dbReference>
<comment type="similarity">
    <text evidence="1">Belongs to the short-chain dehydrogenases/reductases (SDR) family.</text>
</comment>
<keyword evidence="5" id="KW-1185">Reference proteome</keyword>
<keyword evidence="2" id="KW-0560">Oxidoreductase</keyword>
<dbReference type="InterPro" id="IPR002347">
    <property type="entry name" value="SDR_fam"/>
</dbReference>
<protein>
    <submittedName>
        <fullName evidence="4">Short-chain dehydrogenase</fullName>
    </submittedName>
</protein>
<dbReference type="Pfam" id="PF00106">
    <property type="entry name" value="adh_short"/>
    <property type="match status" value="1"/>
</dbReference>
<evidence type="ECO:0000313" key="4">
    <source>
        <dbReference type="EMBL" id="KAF2263199.1"/>
    </source>
</evidence>
<comment type="caution">
    <text evidence="4">The sequence shown here is derived from an EMBL/GenBank/DDBJ whole genome shotgun (WGS) entry which is preliminary data.</text>
</comment>
<dbReference type="PANTHER" id="PTHR24320:SF272">
    <property type="entry name" value="NAD(P)-BINDING ROSSMANN-FOLD SUPERFAMILY PROTEIN"/>
    <property type="match status" value="1"/>
</dbReference>
<feature type="region of interest" description="Disordered" evidence="3">
    <location>
        <begin position="1"/>
        <end position="20"/>
    </location>
</feature>
<dbReference type="EMBL" id="ML986629">
    <property type="protein sequence ID" value="KAF2263199.1"/>
    <property type="molecule type" value="Genomic_DNA"/>
</dbReference>
<dbReference type="Proteomes" id="UP000800093">
    <property type="component" value="Unassembled WGS sequence"/>
</dbReference>
<evidence type="ECO:0000256" key="2">
    <source>
        <dbReference type="ARBA" id="ARBA00023002"/>
    </source>
</evidence>
<dbReference type="GO" id="GO:0016491">
    <property type="term" value="F:oxidoreductase activity"/>
    <property type="evidence" value="ECO:0007669"/>
    <property type="project" value="UniProtKB-KW"/>
</dbReference>
<dbReference type="PANTHER" id="PTHR24320">
    <property type="entry name" value="RETINOL DEHYDROGENASE"/>
    <property type="match status" value="1"/>
</dbReference>
<accession>A0A9P4K5D6</accession>
<sequence>MSQPYAEAHKVTKGPGDARPTALQIVRDNDLEGKLQGKVALVTGVSSGIGIPTALALKAAGMHVFGAVRNLEKGKKAFGDHLEPGRLELLHLDMNSLNSVRQCAKEFLAKSDTLNILVNNAGIMMNPEGRTADGFELQFGTNHLAHFLLFQLLKDTLLKSATPEFASRVICVSSTGHRWGQVHFDNINLEGIYTPEGGYGQSKLCNIYMANELDRRYGKKNLHGFSLHPGAIWTGLQIHYAKEVMDTYKSMDSITLHMKSAEQGAATSVWAALAKYLEGKGGIYLEDCGVAPPATEGYGDIDPGYESYAYDEEKENKLWKLSLELIGLPDDQ</sequence>
<evidence type="ECO:0000256" key="1">
    <source>
        <dbReference type="ARBA" id="ARBA00006484"/>
    </source>
</evidence>
<name>A0A9P4K5D6_9PLEO</name>